<dbReference type="InterPro" id="IPR032503">
    <property type="entry name" value="FAO_M"/>
</dbReference>
<feature type="domain" description="GCVT N-terminal" evidence="3">
    <location>
        <begin position="434"/>
        <end position="713"/>
    </location>
</feature>
<dbReference type="SUPFAM" id="SSF51905">
    <property type="entry name" value="FAD/NAD(P)-binding domain"/>
    <property type="match status" value="1"/>
</dbReference>
<comment type="caution">
    <text evidence="5">The sequence shown here is derived from an EMBL/GenBank/DDBJ whole genome shotgun (WGS) entry which is preliminary data.</text>
</comment>
<evidence type="ECO:0000256" key="1">
    <source>
        <dbReference type="ARBA" id="ARBA00008609"/>
    </source>
</evidence>
<name>A0A5Q6RQ02_9ACTN</name>
<evidence type="ECO:0000313" key="5">
    <source>
        <dbReference type="EMBL" id="KAA1420105.1"/>
    </source>
</evidence>
<dbReference type="Proteomes" id="UP000307768">
    <property type="component" value="Unassembled WGS sequence"/>
</dbReference>
<dbReference type="Gene3D" id="3.50.50.60">
    <property type="entry name" value="FAD/NAD(P)-binding domain"/>
    <property type="match status" value="1"/>
</dbReference>
<accession>A0A5Q6RQ02</accession>
<evidence type="ECO:0000259" key="3">
    <source>
        <dbReference type="Pfam" id="PF01571"/>
    </source>
</evidence>
<evidence type="ECO:0000259" key="2">
    <source>
        <dbReference type="Pfam" id="PF01266"/>
    </source>
</evidence>
<dbReference type="RefSeq" id="WP_149771329.1">
    <property type="nucleotide sequence ID" value="NZ_VDFQ02000006.1"/>
</dbReference>
<reference evidence="5 6" key="1">
    <citation type="submission" date="2019-09" db="EMBL/GenBank/DDBJ databases">
        <title>Mumia zhuanghuii sp. nov. isolated from the intestinal contents of plateau pika (Ochotona curzoniae) in the Qinghai-Tibet plateau of China.</title>
        <authorList>
            <person name="Tian Z."/>
        </authorList>
    </citation>
    <scope>NUCLEOTIDE SEQUENCE [LARGE SCALE GENOMIC DNA]</scope>
    <source>
        <strain evidence="6">350</strain>
    </source>
</reference>
<dbReference type="Gene3D" id="2.40.30.110">
    <property type="entry name" value="Aminomethyltransferase beta-barrel domains"/>
    <property type="match status" value="1"/>
</dbReference>
<proteinExistence type="inferred from homology"/>
<dbReference type="InterPro" id="IPR029043">
    <property type="entry name" value="GcvT/YgfZ_C"/>
</dbReference>
<gene>
    <name evidence="5" type="ORF">FE697_019715</name>
</gene>
<dbReference type="InterPro" id="IPR036188">
    <property type="entry name" value="FAD/NAD-bd_sf"/>
</dbReference>
<feature type="domain" description="FAD dependent oxidoreductase central" evidence="4">
    <location>
        <begin position="378"/>
        <end position="430"/>
    </location>
</feature>
<dbReference type="Gene3D" id="3.30.1360.120">
    <property type="entry name" value="Probable tRNA modification gtpase trme, domain 1"/>
    <property type="match status" value="1"/>
</dbReference>
<dbReference type="AlphaFoldDB" id="A0A5Q6RQ02"/>
<dbReference type="PANTHER" id="PTHR43757:SF2">
    <property type="entry name" value="AMINOMETHYLTRANSFERASE, MITOCHONDRIAL"/>
    <property type="match status" value="1"/>
</dbReference>
<sequence length="841" mass="91430">MAHVPSQAKVVVIGAGIVGNSLVHHLAQLGWRDIVQLDKGPLPNPGGSTGHASNFIFPVDHSREITDLTLDSMRQYKEMGVFTESGGFELARTEERMEELRRRMSSARAWGIDAELVSPEFVKEKVPFIETDQFIGAFWTPSVGVVDSLRAGTLMRESALATGALTVVPGVEVTGLDVEEGADGHRRISRVRTTDGDIEAEHVVIACGVWSPKIGAMAGVSIPLTPAVHQMISVGPCPQLAATDGEISFPIVRDMDTFCYERQHGADMEVGSYAHRAILYEPEEIPSIEQAKLSPTEMPFTSDDFDPQLEQAYELMPDLLGAEGAEMRYAINGLLSLTADGSPILGESHVKGLWTAAAVWIKEGPGVGRAVAEWMVRGHSEIDVSHSDIARFHPHQLRREHTKLRTTEAFIKTYGIVHPAEQYESDRPQRLAPMHASQQKLGAVFFETGGWERPHWYESNAGLLDEYGDAVMPREHEWDARWWSPIINAEHLRMREAAGVIDLSAFEVFDIEGPGALDTVQVTCVAQCDVQVGKVVYTPVLDAAGGFRSDLTVMRLGEDHFRVVTGAAHGPADRQWFADHVPADGATTLTSRTDDISTIGVWGPRARDILAGLTSDDVSDAGFGFLSCREIPLNGTTVLASRISYVGELGWELYVGKDDAAAVWDALLEAGSSYGAVPVGIGVYGTTGRIEKGYRAFGFELDGERSIVEAAMQRPKVKAAEFVGKAAYLAQRDAPPAAVLCTMTVDNHVSASGTRRYMLGGEPILTREGGTLTDDHGHHPYVTTAGSAPSLGQHLLLAYLPPDEAHLGNELAVSYMEELYPVTVRSVDATGLWDPANERIR</sequence>
<dbReference type="SUPFAM" id="SSF101790">
    <property type="entry name" value="Aminomethyltransferase beta-barrel domain"/>
    <property type="match status" value="1"/>
</dbReference>
<dbReference type="InterPro" id="IPR006222">
    <property type="entry name" value="GCVT_N"/>
</dbReference>
<evidence type="ECO:0000313" key="6">
    <source>
        <dbReference type="Proteomes" id="UP000307768"/>
    </source>
</evidence>
<dbReference type="PANTHER" id="PTHR43757">
    <property type="entry name" value="AMINOMETHYLTRANSFERASE"/>
    <property type="match status" value="1"/>
</dbReference>
<dbReference type="SUPFAM" id="SSF103025">
    <property type="entry name" value="Folate-binding domain"/>
    <property type="match status" value="1"/>
</dbReference>
<dbReference type="EMBL" id="VDFQ02000006">
    <property type="protein sequence ID" value="KAA1420105.1"/>
    <property type="molecule type" value="Genomic_DNA"/>
</dbReference>
<comment type="similarity">
    <text evidence="1">Belongs to the GcvT family.</text>
</comment>
<dbReference type="InterPro" id="IPR028896">
    <property type="entry name" value="GcvT/YgfZ/DmdA"/>
</dbReference>
<evidence type="ECO:0000259" key="4">
    <source>
        <dbReference type="Pfam" id="PF16350"/>
    </source>
</evidence>
<dbReference type="Gene3D" id="3.30.9.10">
    <property type="entry name" value="D-Amino Acid Oxidase, subunit A, domain 2"/>
    <property type="match status" value="1"/>
</dbReference>
<dbReference type="OrthoDB" id="2055370at2"/>
<dbReference type="Pfam" id="PF01266">
    <property type="entry name" value="DAO"/>
    <property type="match status" value="1"/>
</dbReference>
<protein>
    <submittedName>
        <fullName evidence="5">FAD-dependent oxidoreductase</fullName>
    </submittedName>
</protein>
<dbReference type="SUPFAM" id="SSF54373">
    <property type="entry name" value="FAD-linked reductases, C-terminal domain"/>
    <property type="match status" value="1"/>
</dbReference>
<dbReference type="InterPro" id="IPR006076">
    <property type="entry name" value="FAD-dep_OxRdtase"/>
</dbReference>
<feature type="domain" description="FAD dependent oxidoreductase" evidence="2">
    <location>
        <begin position="9"/>
        <end position="374"/>
    </location>
</feature>
<dbReference type="Gene3D" id="3.30.70.1400">
    <property type="entry name" value="Aminomethyltransferase beta-barrel domains"/>
    <property type="match status" value="1"/>
</dbReference>
<organism evidence="5 6">
    <name type="scientific">Mumia zhuanghuii</name>
    <dbReference type="NCBI Taxonomy" id="2585211"/>
    <lineage>
        <taxon>Bacteria</taxon>
        <taxon>Bacillati</taxon>
        <taxon>Actinomycetota</taxon>
        <taxon>Actinomycetes</taxon>
        <taxon>Propionibacteriales</taxon>
        <taxon>Nocardioidaceae</taxon>
        <taxon>Mumia</taxon>
    </lineage>
</organism>
<dbReference type="Pfam" id="PF16350">
    <property type="entry name" value="FAO_M"/>
    <property type="match status" value="1"/>
</dbReference>
<dbReference type="InterPro" id="IPR027266">
    <property type="entry name" value="TrmE/GcvT-like"/>
</dbReference>
<dbReference type="Pfam" id="PF01571">
    <property type="entry name" value="GCV_T"/>
    <property type="match status" value="1"/>
</dbReference>